<dbReference type="AlphaFoldDB" id="G9PD24"/>
<dbReference type="PATRIC" id="fig|435830.3.peg.293"/>
<dbReference type="Gene3D" id="3.10.310.10">
    <property type="entry name" value="Diaminopimelate Epimerase, Chain A, domain 1"/>
    <property type="match status" value="1"/>
</dbReference>
<dbReference type="STRING" id="435830.HMPREF0045_00303"/>
<comment type="caution">
    <text evidence="1">The sequence shown here is derived from an EMBL/GenBank/DDBJ whole genome shotgun (WGS) entry which is preliminary data.</text>
</comment>
<keyword evidence="2" id="KW-1185">Reference proteome</keyword>
<evidence type="ECO:0000313" key="1">
    <source>
        <dbReference type="EMBL" id="EHM89638.1"/>
    </source>
</evidence>
<dbReference type="Proteomes" id="UP000003822">
    <property type="component" value="Unassembled WGS sequence"/>
</dbReference>
<organism evidence="1 2">
    <name type="scientific">Actinomyces graevenitzii C83</name>
    <dbReference type="NCBI Taxonomy" id="435830"/>
    <lineage>
        <taxon>Bacteria</taxon>
        <taxon>Bacillati</taxon>
        <taxon>Actinomycetota</taxon>
        <taxon>Actinomycetes</taxon>
        <taxon>Actinomycetales</taxon>
        <taxon>Actinomycetaceae</taxon>
        <taxon>Actinomyces</taxon>
    </lineage>
</organism>
<reference evidence="1 2" key="1">
    <citation type="submission" date="2011-10" db="EMBL/GenBank/DDBJ databases">
        <title>The Genome Sequence of Actinomyces graevenitzii C83.</title>
        <authorList>
            <consortium name="The Broad Institute Genome Sequencing Platform"/>
            <consortium name="The Broad Institute Genome Sequencing Center for Infectious Disease"/>
            <person name="Earl A."/>
            <person name="Ward D."/>
            <person name="Feldgarden M."/>
            <person name="Gevers D."/>
            <person name="Sibley C.D."/>
            <person name="Field T.R."/>
            <person name="Grinwis M."/>
            <person name="Eshaghurshan C.S."/>
            <person name="Surette M.G."/>
            <person name="Young S.K."/>
            <person name="Zeng Q."/>
            <person name="Gargeya S."/>
            <person name="Fitzgerald M."/>
            <person name="Haas B."/>
            <person name="Abouelleil A."/>
            <person name="Alvarado L."/>
            <person name="Arachchi H.M."/>
            <person name="Berlin A."/>
            <person name="Brown A."/>
            <person name="Chapman S.B."/>
            <person name="Chen Z."/>
            <person name="Dunbar C."/>
            <person name="Freedman E."/>
            <person name="Gearin G."/>
            <person name="Goldberg J."/>
            <person name="Griggs A."/>
            <person name="Gujja S."/>
            <person name="Heiman D."/>
            <person name="Howarth C."/>
            <person name="Larson L."/>
            <person name="Lui A."/>
            <person name="MacDonald P.J.P."/>
            <person name="Montmayeur A."/>
            <person name="Murphy C."/>
            <person name="Neiman D."/>
            <person name="Pearson M."/>
            <person name="Priest M."/>
            <person name="Roberts A."/>
            <person name="Saif S."/>
            <person name="Shea T."/>
            <person name="Shenoy N."/>
            <person name="Sisk P."/>
            <person name="Stolte C."/>
            <person name="Sykes S."/>
            <person name="Wortman J."/>
            <person name="Nusbaum C."/>
            <person name="Birren B."/>
        </authorList>
    </citation>
    <scope>NUCLEOTIDE SEQUENCE [LARGE SCALE GENOMIC DNA]</scope>
    <source>
        <strain evidence="1 2">C83</strain>
    </source>
</reference>
<dbReference type="HOGENOM" id="CLU_881744_0_0_11"/>
<sequence>MFDALHEANAVKVEVAGKRVLVLIDPSKQLQLNTTEVALACSPRALGADALVRCLYTQYVPGTARLLELAPQAEWFIEAYAPDGAVLDVSGELLVASACALVEQALVKAPIDFATRAGVRSVSKLDNVWSVAGQPINYAHPALAAQAGMDSAVNLQGTTYGSLGLQVPQTLNVVAQSEIDQSAQTFSGAGDWALLVSSQTTNYLTHIYTHLVPNQAQNTASAPWPSQLALAAAGAMYCWLSPQIAALADVSVGDVAETSAAPETSGACETSAAPSDYLVKIADHDLAVHLDGNPFAGERALISMRANVVAQAMLF</sequence>
<evidence type="ECO:0000313" key="2">
    <source>
        <dbReference type="Proteomes" id="UP000003822"/>
    </source>
</evidence>
<proteinExistence type="predicted"/>
<dbReference type="RefSeq" id="WP_005984841.1">
    <property type="nucleotide sequence ID" value="NZ_JH470338.1"/>
</dbReference>
<dbReference type="eggNOG" id="COG0253">
    <property type="taxonomic scope" value="Bacteria"/>
</dbReference>
<accession>G9PD24</accession>
<gene>
    <name evidence="1" type="ORF">HMPREF0045_00303</name>
</gene>
<name>G9PD24_9ACTO</name>
<dbReference type="OrthoDB" id="9805408at2"/>
<dbReference type="EMBL" id="ACRN01000001">
    <property type="protein sequence ID" value="EHM89638.1"/>
    <property type="molecule type" value="Genomic_DNA"/>
</dbReference>
<protein>
    <submittedName>
        <fullName evidence="1">Uncharacterized protein</fullName>
    </submittedName>
</protein>